<organism evidence="2 3">
    <name type="scientific">Rothia aeria</name>
    <dbReference type="NCBI Taxonomy" id="172042"/>
    <lineage>
        <taxon>Bacteria</taxon>
        <taxon>Bacillati</taxon>
        <taxon>Actinomycetota</taxon>
        <taxon>Actinomycetes</taxon>
        <taxon>Micrococcales</taxon>
        <taxon>Micrococcaceae</taxon>
        <taxon>Rothia</taxon>
    </lineage>
</organism>
<dbReference type="Proteomes" id="UP000250241">
    <property type="component" value="Chromosome"/>
</dbReference>
<reference evidence="2 3" key="1">
    <citation type="submission" date="2016-10" db="EMBL/GenBank/DDBJ databases">
        <title>Genome sequence of Rothia aeria strain JCM11412.</title>
        <authorList>
            <person name="Nambu T."/>
        </authorList>
    </citation>
    <scope>NUCLEOTIDE SEQUENCE [LARGE SCALE GENOMIC DNA]</scope>
    <source>
        <strain evidence="2 3">JCM 11412</strain>
    </source>
</reference>
<keyword evidence="3" id="KW-1185">Reference proteome</keyword>
<feature type="region of interest" description="Disordered" evidence="1">
    <location>
        <begin position="37"/>
        <end position="60"/>
    </location>
</feature>
<evidence type="ECO:0000313" key="2">
    <source>
        <dbReference type="EMBL" id="BAV87875.1"/>
    </source>
</evidence>
<dbReference type="KEGG" id="raj:RA11412_1576"/>
<evidence type="ECO:0000313" key="3">
    <source>
        <dbReference type="Proteomes" id="UP000250241"/>
    </source>
</evidence>
<name>A0A2Z5QZF1_9MICC</name>
<gene>
    <name evidence="2" type="ORF">RA11412_1576</name>
</gene>
<proteinExistence type="predicted"/>
<dbReference type="AlphaFoldDB" id="A0A2Z5QZF1"/>
<sequence length="60" mass="6590">MVFPAYVGMSPQWARQKNFLPVFPAYVGMSPFNETGFSDDLGVPRIRGDEPTSKPSTGNP</sequence>
<evidence type="ECO:0000256" key="1">
    <source>
        <dbReference type="SAM" id="MobiDB-lite"/>
    </source>
</evidence>
<accession>A0A2Z5QZF1</accession>
<dbReference type="EMBL" id="AP017895">
    <property type="protein sequence ID" value="BAV87875.1"/>
    <property type="molecule type" value="Genomic_DNA"/>
</dbReference>
<protein>
    <submittedName>
        <fullName evidence="2">Uncharacterized protein</fullName>
    </submittedName>
</protein>